<evidence type="ECO:0000313" key="2">
    <source>
        <dbReference type="EMBL" id="PNT74259.1"/>
    </source>
</evidence>
<dbReference type="InParanoid" id="A0A2K2DJ08"/>
<reference evidence="3" key="3">
    <citation type="submission" date="2018-08" db="UniProtKB">
        <authorList>
            <consortium name="EnsemblPlants"/>
        </authorList>
    </citation>
    <scope>IDENTIFICATION</scope>
    <source>
        <strain evidence="3">cv. Bd21</strain>
    </source>
</reference>
<evidence type="ECO:0000256" key="1">
    <source>
        <dbReference type="SAM" id="MobiDB-lite"/>
    </source>
</evidence>
<dbReference type="Gramene" id="PNT74259">
    <property type="protein sequence ID" value="PNT74259"/>
    <property type="gene ID" value="BRADI_1g11426v3"/>
</dbReference>
<proteinExistence type="predicted"/>
<accession>A0A2K2DJ08</accession>
<reference evidence="2" key="2">
    <citation type="submission" date="2017-06" db="EMBL/GenBank/DDBJ databases">
        <title>WGS assembly of Brachypodium distachyon.</title>
        <authorList>
            <consortium name="The International Brachypodium Initiative"/>
            <person name="Lucas S."/>
            <person name="Harmon-Smith M."/>
            <person name="Lail K."/>
            <person name="Tice H."/>
            <person name="Grimwood J."/>
            <person name="Bruce D."/>
            <person name="Barry K."/>
            <person name="Shu S."/>
            <person name="Lindquist E."/>
            <person name="Wang M."/>
            <person name="Pitluck S."/>
            <person name="Vogel J.P."/>
            <person name="Garvin D.F."/>
            <person name="Mockler T.C."/>
            <person name="Schmutz J."/>
            <person name="Rokhsar D."/>
            <person name="Bevan M.W."/>
        </authorList>
    </citation>
    <scope>NUCLEOTIDE SEQUENCE</scope>
    <source>
        <strain evidence="2">Bd21</strain>
    </source>
</reference>
<evidence type="ECO:0000313" key="3">
    <source>
        <dbReference type="EnsemblPlants" id="PNT74259"/>
    </source>
</evidence>
<dbReference type="EMBL" id="CM000880">
    <property type="protein sequence ID" value="PNT74259.1"/>
    <property type="molecule type" value="Genomic_DNA"/>
</dbReference>
<name>A0A2K2DJ08_BRADI</name>
<sequence>MQTSFVSRRIVNGRTGSEVGWPPSHLTVLYRTSPASFHILIENRSPLCSLFLICSYSPTPRETPPASCSTMRRRPTNSGAAPCGGNTAASQWQLPPRATTQCPFLLLQHAVCSSARFPTRSFPRPPFQATNNSCPFINSLVL</sequence>
<dbReference type="EnsemblPlants" id="PNT74259">
    <property type="protein sequence ID" value="PNT74259"/>
    <property type="gene ID" value="BRADI_1g11426v3"/>
</dbReference>
<organism evidence="2">
    <name type="scientific">Brachypodium distachyon</name>
    <name type="common">Purple false brome</name>
    <name type="synonym">Trachynia distachya</name>
    <dbReference type="NCBI Taxonomy" id="15368"/>
    <lineage>
        <taxon>Eukaryota</taxon>
        <taxon>Viridiplantae</taxon>
        <taxon>Streptophyta</taxon>
        <taxon>Embryophyta</taxon>
        <taxon>Tracheophyta</taxon>
        <taxon>Spermatophyta</taxon>
        <taxon>Magnoliopsida</taxon>
        <taxon>Liliopsida</taxon>
        <taxon>Poales</taxon>
        <taxon>Poaceae</taxon>
        <taxon>BOP clade</taxon>
        <taxon>Pooideae</taxon>
        <taxon>Stipodae</taxon>
        <taxon>Brachypodieae</taxon>
        <taxon>Brachypodium</taxon>
    </lineage>
</organism>
<reference evidence="2 3" key="1">
    <citation type="journal article" date="2010" name="Nature">
        <title>Genome sequencing and analysis of the model grass Brachypodium distachyon.</title>
        <authorList>
            <consortium name="International Brachypodium Initiative"/>
        </authorList>
    </citation>
    <scope>NUCLEOTIDE SEQUENCE [LARGE SCALE GENOMIC DNA]</scope>
    <source>
        <strain evidence="2 3">Bd21</strain>
    </source>
</reference>
<keyword evidence="4" id="KW-1185">Reference proteome</keyword>
<protein>
    <submittedName>
        <fullName evidence="2 3">Uncharacterized protein</fullName>
    </submittedName>
</protein>
<evidence type="ECO:0000313" key="4">
    <source>
        <dbReference type="Proteomes" id="UP000008810"/>
    </source>
</evidence>
<dbReference type="Proteomes" id="UP000008810">
    <property type="component" value="Chromosome 1"/>
</dbReference>
<feature type="region of interest" description="Disordered" evidence="1">
    <location>
        <begin position="64"/>
        <end position="84"/>
    </location>
</feature>
<dbReference type="AlphaFoldDB" id="A0A2K2DJ08"/>
<gene>
    <name evidence="2" type="ORF">BRADI_1g11426v3</name>
</gene>